<gene>
    <name evidence="7" type="ORF">CNX65_07025</name>
</gene>
<evidence type="ECO:0000313" key="8">
    <source>
        <dbReference type="Proteomes" id="UP000218505"/>
    </source>
</evidence>
<feature type="transmembrane region" description="Helical" evidence="5">
    <location>
        <begin position="317"/>
        <end position="345"/>
    </location>
</feature>
<dbReference type="PANTHER" id="PTHR23534:SF1">
    <property type="entry name" value="MAJOR FACILITATOR SUPERFAMILY PROTEIN"/>
    <property type="match status" value="1"/>
</dbReference>
<dbReference type="PROSITE" id="PS50850">
    <property type="entry name" value="MFS"/>
    <property type="match status" value="1"/>
</dbReference>
<dbReference type="SUPFAM" id="SSF103473">
    <property type="entry name" value="MFS general substrate transporter"/>
    <property type="match status" value="1"/>
</dbReference>
<dbReference type="PANTHER" id="PTHR23534">
    <property type="entry name" value="MFS PERMEASE"/>
    <property type="match status" value="1"/>
</dbReference>
<feature type="transmembrane region" description="Helical" evidence="5">
    <location>
        <begin position="257"/>
        <end position="279"/>
    </location>
</feature>
<dbReference type="Pfam" id="PF07690">
    <property type="entry name" value="MFS_1"/>
    <property type="match status" value="1"/>
</dbReference>
<accession>A0A290Z233</accession>
<feature type="transmembrane region" description="Helical" evidence="5">
    <location>
        <begin position="47"/>
        <end position="66"/>
    </location>
</feature>
<feature type="transmembrane region" description="Helical" evidence="5">
    <location>
        <begin position="176"/>
        <end position="194"/>
    </location>
</feature>
<keyword evidence="3 5" id="KW-1133">Transmembrane helix</keyword>
<feature type="transmembrane region" description="Helical" evidence="5">
    <location>
        <begin position="291"/>
        <end position="311"/>
    </location>
</feature>
<evidence type="ECO:0000256" key="1">
    <source>
        <dbReference type="ARBA" id="ARBA00004651"/>
    </source>
</evidence>
<evidence type="ECO:0000259" key="6">
    <source>
        <dbReference type="PROSITE" id="PS50850"/>
    </source>
</evidence>
<evidence type="ECO:0000256" key="2">
    <source>
        <dbReference type="ARBA" id="ARBA00022692"/>
    </source>
</evidence>
<dbReference type="InterPro" id="IPR011701">
    <property type="entry name" value="MFS"/>
</dbReference>
<dbReference type="RefSeq" id="WP_096492036.1">
    <property type="nucleotide sequence ID" value="NZ_CP023445.1"/>
</dbReference>
<feature type="transmembrane region" description="Helical" evidence="5">
    <location>
        <begin position="12"/>
        <end position="41"/>
    </location>
</feature>
<evidence type="ECO:0000256" key="3">
    <source>
        <dbReference type="ARBA" id="ARBA00022989"/>
    </source>
</evidence>
<name>A0A290Z233_9PSEU</name>
<evidence type="ECO:0000256" key="5">
    <source>
        <dbReference type="SAM" id="Phobius"/>
    </source>
</evidence>
<feature type="transmembrane region" description="Helical" evidence="5">
    <location>
        <begin position="105"/>
        <end position="126"/>
    </location>
</feature>
<dbReference type="KEGG" id="apre:CNX65_07025"/>
<keyword evidence="4 5" id="KW-0472">Membrane</keyword>
<feature type="transmembrane region" description="Helical" evidence="5">
    <location>
        <begin position="138"/>
        <end position="156"/>
    </location>
</feature>
<dbReference type="Gene3D" id="1.20.1250.20">
    <property type="entry name" value="MFS general substrate transporter like domains"/>
    <property type="match status" value="1"/>
</dbReference>
<dbReference type="GO" id="GO:0005886">
    <property type="term" value="C:plasma membrane"/>
    <property type="evidence" value="ECO:0007669"/>
    <property type="project" value="UniProtKB-SubCell"/>
</dbReference>
<dbReference type="AlphaFoldDB" id="A0A290Z233"/>
<protein>
    <submittedName>
        <fullName evidence="7">MFS transporter</fullName>
    </submittedName>
</protein>
<organism evidence="7 8">
    <name type="scientific">Actinosynnema pretiosum</name>
    <dbReference type="NCBI Taxonomy" id="42197"/>
    <lineage>
        <taxon>Bacteria</taxon>
        <taxon>Bacillati</taxon>
        <taxon>Actinomycetota</taxon>
        <taxon>Actinomycetes</taxon>
        <taxon>Pseudonocardiales</taxon>
        <taxon>Pseudonocardiaceae</taxon>
        <taxon>Actinosynnema</taxon>
    </lineage>
</organism>
<dbReference type="GO" id="GO:0022857">
    <property type="term" value="F:transmembrane transporter activity"/>
    <property type="evidence" value="ECO:0007669"/>
    <property type="project" value="InterPro"/>
</dbReference>
<dbReference type="InterPro" id="IPR020846">
    <property type="entry name" value="MFS_dom"/>
</dbReference>
<dbReference type="Proteomes" id="UP000218505">
    <property type="component" value="Chromosome"/>
</dbReference>
<keyword evidence="8" id="KW-1185">Reference proteome</keyword>
<evidence type="ECO:0000313" key="7">
    <source>
        <dbReference type="EMBL" id="ATE53068.1"/>
    </source>
</evidence>
<feature type="domain" description="Major facilitator superfamily (MFS) profile" evidence="6">
    <location>
        <begin position="1"/>
        <end position="402"/>
    </location>
</feature>
<reference evidence="7" key="1">
    <citation type="submission" date="2017-09" db="EMBL/GenBank/DDBJ databases">
        <title>Complete Genome Sequence of ansamitocin-producing Bacterium Actinosynnema pretiosum X47.</title>
        <authorList>
            <person name="Cao G."/>
            <person name="Zong G."/>
            <person name="Zhong C."/>
            <person name="Fu J."/>
        </authorList>
    </citation>
    <scope>NUCLEOTIDE SEQUENCE [LARGE SCALE GENOMIC DNA]</scope>
    <source>
        <strain evidence="7">X47</strain>
    </source>
</reference>
<feature type="transmembrane region" description="Helical" evidence="5">
    <location>
        <begin position="78"/>
        <end position="99"/>
    </location>
</feature>
<feature type="transmembrane region" description="Helical" evidence="5">
    <location>
        <begin position="380"/>
        <end position="399"/>
    </location>
</feature>
<evidence type="ECO:0000256" key="4">
    <source>
        <dbReference type="ARBA" id="ARBA00023136"/>
    </source>
</evidence>
<comment type="subcellular location">
    <subcellularLocation>
        <location evidence="1">Cell membrane</location>
        <topology evidence="1">Multi-pass membrane protein</topology>
    </subcellularLocation>
</comment>
<dbReference type="InterPro" id="IPR036259">
    <property type="entry name" value="MFS_trans_sf"/>
</dbReference>
<proteinExistence type="predicted"/>
<sequence length="402" mass="39327">MVIAAEPVQRRVLKVLAVSQVLGSSGVATGLALSALVAVSLSGVEAVGGFAQTCAVVGAAVSALPAARLAQRAGRRPVLVLCYGVGAVGALLAAVAVVLGSWRLLLPSLVLFGAAGSANLAARYAGADLAAPHERARSLALVVWAATVGAVAGPNLAAPAGRVVAGLGLPEGSGAYLTSAVLFGAAALVVLRFLRPDPLVLARGSAAEPVETGPRGRVWRSLPASGRLAVVGIAVSHGVMVGLMAMAPVHVGHAGGSLSLVGVLVSLHVAAMYGLSPLVGRLVDRWGGGAVQALGAALLVAAAALVGSAAGDDPVRLGVGLVLLGLGWSAGVIAGSALLTQVVAGARRTAAQGLSDLCMNCAGALGGVLAGLVVTAWSYAALGLLAGFVVLPMLVVAVLRVR</sequence>
<keyword evidence="2 5" id="KW-0812">Transmembrane</keyword>
<dbReference type="EMBL" id="CP023445">
    <property type="protein sequence ID" value="ATE53068.1"/>
    <property type="molecule type" value="Genomic_DNA"/>
</dbReference>
<feature type="transmembrane region" description="Helical" evidence="5">
    <location>
        <begin position="357"/>
        <end position="374"/>
    </location>
</feature>
<feature type="transmembrane region" description="Helical" evidence="5">
    <location>
        <begin position="228"/>
        <end position="251"/>
    </location>
</feature>